<dbReference type="PRINTS" id="PR01270">
    <property type="entry name" value="HDASUPER"/>
</dbReference>
<dbReference type="OrthoDB" id="9808367at2"/>
<dbReference type="InterPro" id="IPR023801">
    <property type="entry name" value="His_deacetylse_dom"/>
</dbReference>
<dbReference type="InterPro" id="IPR003085">
    <property type="entry name" value="AcuC"/>
</dbReference>
<protein>
    <recommendedName>
        <fullName evidence="3">Acetoin utilization protein AcuC</fullName>
    </recommendedName>
</protein>
<evidence type="ECO:0000259" key="5">
    <source>
        <dbReference type="Pfam" id="PF00850"/>
    </source>
</evidence>
<dbReference type="InterPro" id="IPR023696">
    <property type="entry name" value="Ureohydrolase_dom_sf"/>
</dbReference>
<sequence length="381" mass="41055">MTQHAWPGPWLIGSEIYRNSSYGPGHPLAIPRVSTTLDLIAALGWLDPARYRDSPMATPAELARFHHPDYIAALQAAEAAQAVPDAVRDRFDLNARGNPIFPEVFRRPATSAGGVLLAASLTAEGGAAHVPGGGLHHAKADRASGFCFLNDAVLGLCAWLDQGLTNLLYIDIDAHHGDGVQDAFAHDPRVFTLSIHEAGRWPFTGALDDRAGGHARNIPVPAGLNDVEFSYLWQQAVMPLLRHLRPQAIMLQCGADALEEDPLAHLSLSNNAHFGAVASLRDQAPRLILLGGGGYNPWTVARCWAGAWGALNGFSPPDRLPDAAEGILRGLTFHRAAGRNPPETWFTTLRDAPRPGPLRTEIRHLAAVTLQDLPTPTRVMP</sequence>
<dbReference type="AlphaFoldDB" id="A0A1V2GYT2"/>
<name>A0A1V2GYT2_9PROT</name>
<comment type="caution">
    <text evidence="6">The sequence shown here is derived from an EMBL/GenBank/DDBJ whole genome shotgun (WGS) entry which is preliminary data.</text>
</comment>
<dbReference type="RefSeq" id="WP_076958787.1">
    <property type="nucleotide sequence ID" value="NZ_MLCO01000190.1"/>
</dbReference>
<dbReference type="GO" id="GO:0045150">
    <property type="term" value="P:acetoin catabolic process"/>
    <property type="evidence" value="ECO:0007669"/>
    <property type="project" value="UniProtKB-UniPathway"/>
</dbReference>
<dbReference type="InterPro" id="IPR000286">
    <property type="entry name" value="HDACs"/>
</dbReference>
<dbReference type="Pfam" id="PF00850">
    <property type="entry name" value="Hist_deacetyl"/>
    <property type="match status" value="1"/>
</dbReference>
<proteinExistence type="inferred from homology"/>
<dbReference type="GO" id="GO:0040029">
    <property type="term" value="P:epigenetic regulation of gene expression"/>
    <property type="evidence" value="ECO:0007669"/>
    <property type="project" value="TreeGrafter"/>
</dbReference>
<dbReference type="PANTHER" id="PTHR10625:SF10">
    <property type="entry name" value="HISTONE DEACETYLASE HDAC1"/>
    <property type="match status" value="1"/>
</dbReference>
<dbReference type="InterPro" id="IPR037138">
    <property type="entry name" value="His_deacetylse_dom_sf"/>
</dbReference>
<evidence type="ECO:0000256" key="1">
    <source>
        <dbReference type="ARBA" id="ARBA00005101"/>
    </source>
</evidence>
<dbReference type="UniPathway" id="UPA00040"/>
<evidence type="ECO:0000256" key="2">
    <source>
        <dbReference type="ARBA" id="ARBA00005947"/>
    </source>
</evidence>
<feature type="domain" description="Histone deacetylase" evidence="5">
    <location>
        <begin position="26"/>
        <end position="310"/>
    </location>
</feature>
<dbReference type="Proteomes" id="UP000188879">
    <property type="component" value="Unassembled WGS sequence"/>
</dbReference>
<organism evidence="6 7">
    <name type="scientific">Teichococcus deserti</name>
    <dbReference type="NCBI Taxonomy" id="1817963"/>
    <lineage>
        <taxon>Bacteria</taxon>
        <taxon>Pseudomonadati</taxon>
        <taxon>Pseudomonadota</taxon>
        <taxon>Alphaproteobacteria</taxon>
        <taxon>Acetobacterales</taxon>
        <taxon>Roseomonadaceae</taxon>
        <taxon>Roseomonas</taxon>
    </lineage>
</organism>
<dbReference type="CDD" id="cd09994">
    <property type="entry name" value="HDAC_AcuC_like"/>
    <property type="match status" value="1"/>
</dbReference>
<evidence type="ECO:0000256" key="3">
    <source>
        <dbReference type="ARBA" id="ARBA00020218"/>
    </source>
</evidence>
<keyword evidence="4" id="KW-0006">Acetoin catabolism</keyword>
<dbReference type="GO" id="GO:0004407">
    <property type="term" value="F:histone deacetylase activity"/>
    <property type="evidence" value="ECO:0007669"/>
    <property type="project" value="TreeGrafter"/>
</dbReference>
<comment type="similarity">
    <text evidence="2">Belongs to the histone deacetylase family.</text>
</comment>
<gene>
    <name evidence="6" type="ORF">BKE38_18450</name>
</gene>
<evidence type="ECO:0000256" key="4">
    <source>
        <dbReference type="ARBA" id="ARBA00022627"/>
    </source>
</evidence>
<dbReference type="PANTHER" id="PTHR10625">
    <property type="entry name" value="HISTONE DEACETYLASE HDAC1-RELATED"/>
    <property type="match status" value="1"/>
</dbReference>
<evidence type="ECO:0000313" key="6">
    <source>
        <dbReference type="EMBL" id="ONG50404.1"/>
    </source>
</evidence>
<keyword evidence="7" id="KW-1185">Reference proteome</keyword>
<dbReference type="EMBL" id="MLCO01000190">
    <property type="protein sequence ID" value="ONG50404.1"/>
    <property type="molecule type" value="Genomic_DNA"/>
</dbReference>
<dbReference type="SUPFAM" id="SSF52768">
    <property type="entry name" value="Arginase/deacetylase"/>
    <property type="match status" value="1"/>
</dbReference>
<comment type="pathway">
    <text evidence="1">Ketone degradation; acetoin degradation.</text>
</comment>
<accession>A0A1V2GYT2</accession>
<dbReference type="Gene3D" id="3.40.800.20">
    <property type="entry name" value="Histone deacetylase domain"/>
    <property type="match status" value="1"/>
</dbReference>
<evidence type="ECO:0000313" key="7">
    <source>
        <dbReference type="Proteomes" id="UP000188879"/>
    </source>
</evidence>
<reference evidence="6 7" key="1">
    <citation type="submission" date="2016-10" db="EMBL/GenBank/DDBJ databases">
        <title>Draft Genome sequence of Roseomonas sp. strain M3.</title>
        <authorList>
            <person name="Subhash Y."/>
            <person name="Lee S."/>
        </authorList>
    </citation>
    <scope>NUCLEOTIDE SEQUENCE [LARGE SCALE GENOMIC DNA]</scope>
    <source>
        <strain evidence="6 7">M3</strain>
    </source>
</reference>